<dbReference type="CDD" id="cd16388">
    <property type="entry name" value="SbnI_like_N"/>
    <property type="match status" value="1"/>
</dbReference>
<sequence>MPVIKLLDSNSLHQHEEIESERYFKLKEKMKNDAVQKNPVIVTPLTEEKYLVLDGAHRSRVIKDLGYDKVLCQVVNETEFTIDSWTHNLNLNDYSSIGFFNDKKDFKSETALIVNDVNNQHTYGLGDILNNNQCLENYKILVKEISKKQSFERGMSEKVGVLNIKYPILDLQKINILIEKNEVLPAGVTQVSIKTGRVMCVNIPLYKLENNYRDLDYIGKIEEKLRFYNEPIYLYEER</sequence>
<evidence type="ECO:0000313" key="2">
    <source>
        <dbReference type="EMBL" id="KKI62993.1"/>
    </source>
</evidence>
<gene>
    <name evidence="2" type="ORF">UF66_1541</name>
</gene>
<dbReference type="EMBL" id="LAKJ01000023">
    <property type="protein sequence ID" value="KKI62993.1"/>
    <property type="molecule type" value="Genomic_DNA"/>
</dbReference>
<organism evidence="2 3">
    <name type="scientific">Staphylococcus cohnii subsp. cohnii</name>
    <dbReference type="NCBI Taxonomy" id="74704"/>
    <lineage>
        <taxon>Bacteria</taxon>
        <taxon>Bacillati</taxon>
        <taxon>Bacillota</taxon>
        <taxon>Bacilli</taxon>
        <taxon>Bacillales</taxon>
        <taxon>Staphylococcaceae</taxon>
        <taxon>Staphylococcus</taxon>
        <taxon>Staphylococcus cohnii species complex</taxon>
    </lineage>
</organism>
<evidence type="ECO:0000259" key="1">
    <source>
        <dbReference type="SMART" id="SM00470"/>
    </source>
</evidence>
<comment type="caution">
    <text evidence="2">The sequence shown here is derived from an EMBL/GenBank/DDBJ whole genome shotgun (WGS) entry which is preliminary data.</text>
</comment>
<evidence type="ECO:0000313" key="3">
    <source>
        <dbReference type="Proteomes" id="UP000034455"/>
    </source>
</evidence>
<dbReference type="InterPro" id="IPR003115">
    <property type="entry name" value="ParB_N"/>
</dbReference>
<dbReference type="Proteomes" id="UP000034455">
    <property type="component" value="Unassembled WGS sequence"/>
</dbReference>
<proteinExistence type="predicted"/>
<accession>A0A0M2NZ91</accession>
<dbReference type="RefSeq" id="WP_052725229.1">
    <property type="nucleotide sequence ID" value="NZ_LAKJ01000023.1"/>
</dbReference>
<dbReference type="Gene3D" id="3.90.1530.10">
    <property type="entry name" value="Conserved hypothetical protein from pyrococcus furiosus pfu- 392566-001, ParB domain"/>
    <property type="match status" value="1"/>
</dbReference>
<reference evidence="2 3" key="1">
    <citation type="submission" date="2015-03" db="EMBL/GenBank/DDBJ databases">
        <title>Genome Assembly of Staphylococcus cohnii subsp. cohnii strain G22B2.</title>
        <authorList>
            <person name="Nair G."/>
            <person name="Kaur G."/>
            <person name="Khatri I."/>
            <person name="Singh N.K."/>
            <person name="Sathyabama S."/>
            <person name="Maurya S.K."/>
            <person name="Subramanian S."/>
            <person name="Agrewala J.N."/>
            <person name="Mayilraj S."/>
        </authorList>
    </citation>
    <scope>NUCLEOTIDE SEQUENCE [LARGE SCALE GENOMIC DNA]</scope>
    <source>
        <strain evidence="2 3">G22B2</strain>
    </source>
</reference>
<dbReference type="SMART" id="SM00470">
    <property type="entry name" value="ParB"/>
    <property type="match status" value="1"/>
</dbReference>
<dbReference type="SUPFAM" id="SSF110849">
    <property type="entry name" value="ParB/Sulfiredoxin"/>
    <property type="match status" value="1"/>
</dbReference>
<dbReference type="InterPro" id="IPR036086">
    <property type="entry name" value="ParB/Sulfiredoxin_sf"/>
</dbReference>
<feature type="domain" description="ParB-like N-terminal" evidence="1">
    <location>
        <begin position="5"/>
        <end position="91"/>
    </location>
</feature>
<dbReference type="Pfam" id="PF02195">
    <property type="entry name" value="ParB_N"/>
    <property type="match status" value="1"/>
</dbReference>
<dbReference type="InterPro" id="IPR037953">
    <property type="entry name" value="SbnI-like_N"/>
</dbReference>
<name>A0A0M2NZ91_STACC</name>
<protein>
    <submittedName>
        <fullName evidence="2">Siderophore staphylobactin biosynthesis protein SbnI</fullName>
    </submittedName>
</protein>
<dbReference type="PATRIC" id="fig|74704.6.peg.1578"/>
<dbReference type="AlphaFoldDB" id="A0A0M2NZ91"/>